<proteinExistence type="predicted"/>
<dbReference type="OrthoDB" id="2958007at2759"/>
<evidence type="ECO:0000313" key="3">
    <source>
        <dbReference type="EMBL" id="KLO08330.1"/>
    </source>
</evidence>
<organism evidence="3 4">
    <name type="scientific">Schizopora paradoxa</name>
    <dbReference type="NCBI Taxonomy" id="27342"/>
    <lineage>
        <taxon>Eukaryota</taxon>
        <taxon>Fungi</taxon>
        <taxon>Dikarya</taxon>
        <taxon>Basidiomycota</taxon>
        <taxon>Agaricomycotina</taxon>
        <taxon>Agaricomycetes</taxon>
        <taxon>Hymenochaetales</taxon>
        <taxon>Schizoporaceae</taxon>
        <taxon>Schizopora</taxon>
    </lineage>
</organism>
<keyword evidence="1" id="KW-1133">Transmembrane helix</keyword>
<feature type="transmembrane region" description="Helical" evidence="1">
    <location>
        <begin position="90"/>
        <end position="112"/>
    </location>
</feature>
<gene>
    <name evidence="3" type="ORF">SCHPADRAFT_613640</name>
</gene>
<dbReference type="InParanoid" id="A0A0H2R8Y3"/>
<evidence type="ECO:0000256" key="1">
    <source>
        <dbReference type="SAM" id="Phobius"/>
    </source>
</evidence>
<feature type="transmembrane region" description="Helical" evidence="1">
    <location>
        <begin position="170"/>
        <end position="190"/>
    </location>
</feature>
<dbReference type="InterPro" id="IPR045340">
    <property type="entry name" value="DUF6533"/>
</dbReference>
<feature type="transmembrane region" description="Helical" evidence="1">
    <location>
        <begin position="21"/>
        <end position="38"/>
    </location>
</feature>
<dbReference type="EMBL" id="KQ086096">
    <property type="protein sequence ID" value="KLO08330.1"/>
    <property type="molecule type" value="Genomic_DNA"/>
</dbReference>
<evidence type="ECO:0000313" key="4">
    <source>
        <dbReference type="Proteomes" id="UP000053477"/>
    </source>
</evidence>
<name>A0A0H2R8Y3_9AGAM</name>
<dbReference type="Proteomes" id="UP000053477">
    <property type="component" value="Unassembled WGS sequence"/>
</dbReference>
<sequence length="310" mass="34555">MSAFESELAALAAQAIRTFRFYQYSAVVTVCLVCYEYLIKFDDEVRYLWHRRFKLGGILLFLCRYLPFTAVLQIYLYVSTTDFNQLHCLAVVRTGACFIYAEFVLTLLVLSTRAYAVWSGALKVLIPLIFLCTGAIGGSSYTLYLFIKGLKSTPFHISSGCIMEIGNNDVWIELSILLFSESMTLGILLVKSFTHAKVLKGLEPSNSRRSLLAVMTRDGIGYFACTVAITATNLFVLTGVTPNLRAFLLVTQGAMQNIMCSRLLFHTHSVNEFPDTWTLASNALGPVSALEMISQPCSTGVTEFSQFEFE</sequence>
<evidence type="ECO:0000259" key="2">
    <source>
        <dbReference type="Pfam" id="PF20151"/>
    </source>
</evidence>
<feature type="domain" description="DUF6533" evidence="2">
    <location>
        <begin position="24"/>
        <end position="68"/>
    </location>
</feature>
<feature type="transmembrane region" description="Helical" evidence="1">
    <location>
        <begin position="58"/>
        <end position="78"/>
    </location>
</feature>
<keyword evidence="4" id="KW-1185">Reference proteome</keyword>
<feature type="transmembrane region" description="Helical" evidence="1">
    <location>
        <begin position="124"/>
        <end position="147"/>
    </location>
</feature>
<accession>A0A0H2R8Y3</accession>
<keyword evidence="1" id="KW-0472">Membrane</keyword>
<reference evidence="3 4" key="1">
    <citation type="submission" date="2015-04" db="EMBL/GenBank/DDBJ databases">
        <title>Complete genome sequence of Schizopora paradoxa KUC8140, a cosmopolitan wood degrader in East Asia.</title>
        <authorList>
            <consortium name="DOE Joint Genome Institute"/>
            <person name="Min B."/>
            <person name="Park H."/>
            <person name="Jang Y."/>
            <person name="Kim J.-J."/>
            <person name="Kim K.H."/>
            <person name="Pangilinan J."/>
            <person name="Lipzen A."/>
            <person name="Riley R."/>
            <person name="Grigoriev I.V."/>
            <person name="Spatafora J.W."/>
            <person name="Choi I.-G."/>
        </authorList>
    </citation>
    <scope>NUCLEOTIDE SEQUENCE [LARGE SCALE GENOMIC DNA]</scope>
    <source>
        <strain evidence="3 4">KUC8140</strain>
    </source>
</reference>
<protein>
    <recommendedName>
        <fullName evidence="2">DUF6533 domain-containing protein</fullName>
    </recommendedName>
</protein>
<feature type="transmembrane region" description="Helical" evidence="1">
    <location>
        <begin position="219"/>
        <end position="240"/>
    </location>
</feature>
<dbReference type="Pfam" id="PF20151">
    <property type="entry name" value="DUF6533"/>
    <property type="match status" value="1"/>
</dbReference>
<keyword evidence="1" id="KW-0812">Transmembrane</keyword>
<dbReference type="AlphaFoldDB" id="A0A0H2R8Y3"/>